<name>A0A6C0KXR0_9ZZZZ</name>
<accession>A0A6C0KXR0</accession>
<dbReference type="AlphaFoldDB" id="A0A6C0KXR0"/>
<sequence>MYLYLLFFLVLVVGVGVYFQTYPQMPKRYENFANPATAPNEPSCVHRSADAQILMSLFKPCPDVLPSEDATDRVELALILNKLTCLDADVSNNGVDGYNTLKLPYNTSHDAEPLTNFVGRCLNNGTRSRDLEIVIDRFEKRGAALIKNLCKRKDLDIKEPLYHFGEVIKTTMNSLTTNCLTQHASLDKPFGPRDPGFSVPYSVDRLATY</sequence>
<proteinExistence type="predicted"/>
<reference evidence="1" key="1">
    <citation type="journal article" date="2020" name="Nature">
        <title>Giant virus diversity and host interactions through global metagenomics.</title>
        <authorList>
            <person name="Schulz F."/>
            <person name="Roux S."/>
            <person name="Paez-Espino D."/>
            <person name="Jungbluth S."/>
            <person name="Walsh D.A."/>
            <person name="Denef V.J."/>
            <person name="McMahon K.D."/>
            <person name="Konstantinidis K.T."/>
            <person name="Eloe-Fadrosh E.A."/>
            <person name="Kyrpides N.C."/>
            <person name="Woyke T."/>
        </authorList>
    </citation>
    <scope>NUCLEOTIDE SEQUENCE</scope>
    <source>
        <strain evidence="1">GVMAG-S-3300013286-35</strain>
    </source>
</reference>
<dbReference type="EMBL" id="MN740994">
    <property type="protein sequence ID" value="QHU22041.1"/>
    <property type="molecule type" value="Genomic_DNA"/>
</dbReference>
<evidence type="ECO:0000313" key="1">
    <source>
        <dbReference type="EMBL" id="QHU22041.1"/>
    </source>
</evidence>
<organism evidence="1">
    <name type="scientific">viral metagenome</name>
    <dbReference type="NCBI Taxonomy" id="1070528"/>
    <lineage>
        <taxon>unclassified sequences</taxon>
        <taxon>metagenomes</taxon>
        <taxon>organismal metagenomes</taxon>
    </lineage>
</organism>
<protein>
    <submittedName>
        <fullName evidence="1">Uncharacterized protein</fullName>
    </submittedName>
</protein>